<sequence>MKSSLSYLRPNMTKAHRVWVGSLVLAAVCATAPRAFSQAITIDTHGRATGAPVDRRYAQITPTHVQLPSGPLDTKTRLELIRLLQAEQGFAMRPFPKGHKGLTIEANGKLIPAGEPYLNMVTEQGISAKPGERLVITDLKFEKDKIILMLNGGPDAKHRFLRHIQIGAGGGMTSPVVQDDGQDPQGARLTLAFKGQVPPLTDKEVKALLSPLISFDLKTPIQAFTDTLPPALKDAILNHHVMVGMTTDMVMFAMGQPDRKVRETEGQTPFEEWIYGAPPKPVQFVRINGNRVIRLEIAAVGKSPQIFEKDEVEGLMRTDGSPLAPTDDHTRTVALGDVVRDPNTQAPAPPPTLHKEGDTPDPAVMNRRPDDAMKPVQFPQQKPDDYPDATGLPRTPAPADEDANKPADAQKPPANPPAQQQPSPQR</sequence>
<feature type="region of interest" description="Disordered" evidence="1">
    <location>
        <begin position="337"/>
        <end position="426"/>
    </location>
</feature>
<gene>
    <name evidence="2" type="ORF">MOP44_18640</name>
</gene>
<dbReference type="EMBL" id="CP093313">
    <property type="protein sequence ID" value="UWZ82578.1"/>
    <property type="molecule type" value="Genomic_DNA"/>
</dbReference>
<dbReference type="KEGG" id="orp:MOP44_18640"/>
<name>A0A9J7BLC6_9BACT</name>
<feature type="compositionally biased region" description="Low complexity" evidence="1">
    <location>
        <begin position="406"/>
        <end position="426"/>
    </location>
</feature>
<reference evidence="2" key="1">
    <citation type="submission" date="2021-04" db="EMBL/GenBank/DDBJ databases">
        <title>Phylogenetic analysis of Acidobacteriaceae.</title>
        <authorList>
            <person name="Qiu L."/>
            <person name="Zhang Q."/>
        </authorList>
    </citation>
    <scope>NUCLEOTIDE SEQUENCE</scope>
    <source>
        <strain evidence="2">DSM 25168</strain>
    </source>
</reference>
<evidence type="ECO:0000256" key="1">
    <source>
        <dbReference type="SAM" id="MobiDB-lite"/>
    </source>
</evidence>
<evidence type="ECO:0000313" key="2">
    <source>
        <dbReference type="EMBL" id="UWZ82578.1"/>
    </source>
</evidence>
<dbReference type="AlphaFoldDB" id="A0A9J7BLC6"/>
<protein>
    <submittedName>
        <fullName evidence="2">Uncharacterized protein</fullName>
    </submittedName>
</protein>
<accession>A0A9J7BLC6</accession>
<evidence type="ECO:0000313" key="3">
    <source>
        <dbReference type="Proteomes" id="UP001059380"/>
    </source>
</evidence>
<dbReference type="Proteomes" id="UP001059380">
    <property type="component" value="Chromosome"/>
</dbReference>
<proteinExistence type="predicted"/>
<organism evidence="2 3">
    <name type="scientific">Occallatibacter riparius</name>
    <dbReference type="NCBI Taxonomy" id="1002689"/>
    <lineage>
        <taxon>Bacteria</taxon>
        <taxon>Pseudomonadati</taxon>
        <taxon>Acidobacteriota</taxon>
        <taxon>Terriglobia</taxon>
        <taxon>Terriglobales</taxon>
        <taxon>Acidobacteriaceae</taxon>
        <taxon>Occallatibacter</taxon>
    </lineage>
</organism>
<keyword evidence="3" id="KW-1185">Reference proteome</keyword>
<dbReference type="RefSeq" id="WP_260791765.1">
    <property type="nucleotide sequence ID" value="NZ_CP093313.1"/>
</dbReference>